<comment type="caution">
    <text evidence="14">The sequence shown here is derived from an EMBL/GenBank/DDBJ whole genome shotgun (WGS) entry which is preliminary data.</text>
</comment>
<dbReference type="PROSITE" id="PS50110">
    <property type="entry name" value="RESPONSE_REGULATORY"/>
    <property type="match status" value="1"/>
</dbReference>
<protein>
    <recommendedName>
        <fullName evidence="2">Stage 0 sporulation protein A homolog</fullName>
    </recommendedName>
</protein>
<evidence type="ECO:0000256" key="6">
    <source>
        <dbReference type="ARBA" id="ARBA00023015"/>
    </source>
</evidence>
<dbReference type="InterPro" id="IPR001789">
    <property type="entry name" value="Sig_transdc_resp-reg_receiver"/>
</dbReference>
<accession>A0ABQ0B5Y7</accession>
<dbReference type="SMART" id="SM00448">
    <property type="entry name" value="REC"/>
    <property type="match status" value="1"/>
</dbReference>
<dbReference type="Gene3D" id="3.40.50.2300">
    <property type="match status" value="1"/>
</dbReference>
<dbReference type="SUPFAM" id="SSF46689">
    <property type="entry name" value="Homeodomain-like"/>
    <property type="match status" value="2"/>
</dbReference>
<feature type="modified residue" description="4-aspartylphosphate" evidence="10">
    <location>
        <position position="55"/>
    </location>
</feature>
<keyword evidence="8" id="KW-0804">Transcription</keyword>
<dbReference type="CDD" id="cd17536">
    <property type="entry name" value="REC_YesN-like"/>
    <property type="match status" value="1"/>
</dbReference>
<evidence type="ECO:0000256" key="5">
    <source>
        <dbReference type="ARBA" id="ARBA00023012"/>
    </source>
</evidence>
<feature type="domain" description="HTH araC/xylS-type" evidence="12">
    <location>
        <begin position="428"/>
        <end position="526"/>
    </location>
</feature>
<keyword evidence="11" id="KW-0175">Coiled coil</keyword>
<evidence type="ECO:0000256" key="4">
    <source>
        <dbReference type="ARBA" id="ARBA00022553"/>
    </source>
</evidence>
<dbReference type="Pfam" id="PF12833">
    <property type="entry name" value="HTH_18"/>
    <property type="match status" value="1"/>
</dbReference>
<evidence type="ECO:0000256" key="7">
    <source>
        <dbReference type="ARBA" id="ARBA00023125"/>
    </source>
</evidence>
<dbReference type="InterPro" id="IPR051552">
    <property type="entry name" value="HptR"/>
</dbReference>
<dbReference type="RefSeq" id="WP_095171546.1">
    <property type="nucleotide sequence ID" value="NZ_BAABYW010000001.1"/>
</dbReference>
<feature type="coiled-coil region" evidence="11">
    <location>
        <begin position="109"/>
        <end position="143"/>
    </location>
</feature>
<proteinExistence type="predicted"/>
<dbReference type="PROSITE" id="PS01124">
    <property type="entry name" value="HTH_ARAC_FAMILY_2"/>
    <property type="match status" value="1"/>
</dbReference>
<evidence type="ECO:0000256" key="10">
    <source>
        <dbReference type="PROSITE-ProRule" id="PRU00169"/>
    </source>
</evidence>
<dbReference type="InterPro" id="IPR009057">
    <property type="entry name" value="Homeodomain-like_sf"/>
</dbReference>
<evidence type="ECO:0000313" key="15">
    <source>
        <dbReference type="Proteomes" id="UP001600943"/>
    </source>
</evidence>
<reference evidence="14 15" key="1">
    <citation type="submission" date="2024-04" db="EMBL/GenBank/DDBJ databases">
        <title>Defined microbial consortia suppress multidrug-resistant proinflammatory Enterobacteriaceae via ecological control.</title>
        <authorList>
            <person name="Furuichi M."/>
            <person name="Kawaguchi T."/>
            <person name="Pust M."/>
            <person name="Yasuma K."/>
            <person name="Plichta D."/>
            <person name="Hasegawa N."/>
            <person name="Ohya T."/>
            <person name="Bhattarai S."/>
            <person name="Sasajima S."/>
            <person name="Aoto Y."/>
            <person name="Tuganbaev T."/>
            <person name="Yaginuma M."/>
            <person name="Ueda M."/>
            <person name="Okahashi N."/>
            <person name="Amafuji K."/>
            <person name="Kiridooshi Y."/>
            <person name="Sugita K."/>
            <person name="Strazar M."/>
            <person name="Skelly A."/>
            <person name="Suda W."/>
            <person name="Hattori M."/>
            <person name="Nakamoto N."/>
            <person name="Caballero S."/>
            <person name="Norman J."/>
            <person name="Olle B."/>
            <person name="Tanoue T."/>
            <person name="Arita M."/>
            <person name="Bucci V."/>
            <person name="Atarashi K."/>
            <person name="Xavier R."/>
            <person name="Honda K."/>
        </authorList>
    </citation>
    <scope>NUCLEOTIDE SEQUENCE [LARGE SCALE GENOMIC DNA]</scope>
    <source>
        <strain evidence="15">k04-0078-D8-1</strain>
    </source>
</reference>
<evidence type="ECO:0000256" key="11">
    <source>
        <dbReference type="SAM" id="Coils"/>
    </source>
</evidence>
<evidence type="ECO:0000259" key="13">
    <source>
        <dbReference type="PROSITE" id="PS50110"/>
    </source>
</evidence>
<dbReference type="PROSITE" id="PS00041">
    <property type="entry name" value="HTH_ARAC_FAMILY_1"/>
    <property type="match status" value="1"/>
</dbReference>
<dbReference type="SUPFAM" id="SSF52172">
    <property type="entry name" value="CheY-like"/>
    <property type="match status" value="1"/>
</dbReference>
<organism evidence="14 15">
    <name type="scientific">Blautia hominis</name>
    <dbReference type="NCBI Taxonomy" id="2025493"/>
    <lineage>
        <taxon>Bacteria</taxon>
        <taxon>Bacillati</taxon>
        <taxon>Bacillota</taxon>
        <taxon>Clostridia</taxon>
        <taxon>Lachnospirales</taxon>
        <taxon>Lachnospiraceae</taxon>
        <taxon>Blautia</taxon>
    </lineage>
</organism>
<dbReference type="EMBL" id="BAABYW010000001">
    <property type="protein sequence ID" value="GAA6406874.1"/>
    <property type="molecule type" value="Genomic_DNA"/>
</dbReference>
<evidence type="ECO:0000256" key="9">
    <source>
        <dbReference type="ARBA" id="ARBA00024867"/>
    </source>
</evidence>
<keyword evidence="4 10" id="KW-0597">Phosphoprotein</keyword>
<dbReference type="Gene3D" id="1.10.10.60">
    <property type="entry name" value="Homeodomain-like"/>
    <property type="match status" value="2"/>
</dbReference>
<dbReference type="Pfam" id="PF00072">
    <property type="entry name" value="Response_reg"/>
    <property type="match status" value="1"/>
</dbReference>
<keyword evidence="7" id="KW-0238">DNA-binding</keyword>
<dbReference type="PANTHER" id="PTHR42713">
    <property type="entry name" value="HISTIDINE KINASE-RELATED"/>
    <property type="match status" value="1"/>
</dbReference>
<comment type="subcellular location">
    <subcellularLocation>
        <location evidence="1">Cytoplasm</location>
    </subcellularLocation>
</comment>
<comment type="function">
    <text evidence="9">May play the central regulatory role in sporulation. It may be an element of the effector pathway responsible for the activation of sporulation genes in response to nutritional stress. Spo0A may act in concert with spo0H (a sigma factor) to control the expression of some genes that are critical to the sporulation process.</text>
</comment>
<dbReference type="InterPro" id="IPR018062">
    <property type="entry name" value="HTH_AraC-typ_CS"/>
</dbReference>
<sequence>MYQVLLVDDEPVILRNISKVIDWEKFGFSVCATAECGEEACRLLKEYKPSLVITDVMMPQMNGIELAELIGENYPKTEVIIISGYDEFDFARSAMRAGVIEYIMKPTKREELELALQKVRERIQKKEDLERNIRELQEEAEKNIPILKNQFFSELAEKIISEGQNLPQSLKYYGSPLKGNPFRLWCFDLDREEICDSIPEMRELLWVQLRMIIRDHIRGQFVSDSFVKGKHLFYVVEDSDTLQDGTAMEEVLESILSEFKNLTRTSLSVGVSCVYEEYHRLSMARKDCEAALEERCNLGEGSCIFYDEVRIFSDESVEYNHELMNQICMKLRALNKKSAVDLIEKMYNGMRENKAIYQQFYSQTILILTELFNLSPDEERKKKIRDAIAGLNDYKTGDMLKALVLGITEEIVDEAAADSAGKNREIMGQIVRYVEEHLGEEISLADVADAVHLSKNYLCSIFKREKGETFFSYLTKVRMERAKQLLRKTEHKVYVIAEMVGYTDYPYFSQVFKKHTGITAGEYREIYAGE</sequence>
<keyword evidence="5" id="KW-0902">Two-component regulatory system</keyword>
<keyword evidence="3" id="KW-0963">Cytoplasm</keyword>
<evidence type="ECO:0000256" key="1">
    <source>
        <dbReference type="ARBA" id="ARBA00004496"/>
    </source>
</evidence>
<name>A0ABQ0B5Y7_9FIRM</name>
<evidence type="ECO:0000259" key="12">
    <source>
        <dbReference type="PROSITE" id="PS01124"/>
    </source>
</evidence>
<dbReference type="PANTHER" id="PTHR42713:SF3">
    <property type="entry name" value="TRANSCRIPTIONAL REGULATORY PROTEIN HPTR"/>
    <property type="match status" value="1"/>
</dbReference>
<keyword evidence="15" id="KW-1185">Reference proteome</keyword>
<evidence type="ECO:0000256" key="2">
    <source>
        <dbReference type="ARBA" id="ARBA00018672"/>
    </source>
</evidence>
<dbReference type="InterPro" id="IPR018060">
    <property type="entry name" value="HTH_AraC"/>
</dbReference>
<evidence type="ECO:0000256" key="3">
    <source>
        <dbReference type="ARBA" id="ARBA00022490"/>
    </source>
</evidence>
<feature type="domain" description="Response regulatory" evidence="13">
    <location>
        <begin position="3"/>
        <end position="120"/>
    </location>
</feature>
<dbReference type="InterPro" id="IPR011006">
    <property type="entry name" value="CheY-like_superfamily"/>
</dbReference>
<dbReference type="Proteomes" id="UP001600943">
    <property type="component" value="Unassembled WGS sequence"/>
</dbReference>
<evidence type="ECO:0000313" key="14">
    <source>
        <dbReference type="EMBL" id="GAA6406874.1"/>
    </source>
</evidence>
<keyword evidence="6" id="KW-0805">Transcription regulation</keyword>
<evidence type="ECO:0000256" key="8">
    <source>
        <dbReference type="ARBA" id="ARBA00023163"/>
    </source>
</evidence>
<gene>
    <name evidence="14" type="ORF">K040078D81_09910</name>
</gene>
<dbReference type="SMART" id="SM00342">
    <property type="entry name" value="HTH_ARAC"/>
    <property type="match status" value="1"/>
</dbReference>